<evidence type="ECO:0000313" key="13">
    <source>
        <dbReference type="EMBL" id="GLC26059.1"/>
    </source>
</evidence>
<dbReference type="GO" id="GO:0004797">
    <property type="term" value="F:thymidine kinase activity"/>
    <property type="evidence" value="ECO:0007669"/>
    <property type="project" value="UniProtKB-UniRule"/>
</dbReference>
<dbReference type="GO" id="GO:0005829">
    <property type="term" value="C:cytosol"/>
    <property type="evidence" value="ECO:0007669"/>
    <property type="project" value="TreeGrafter"/>
</dbReference>
<keyword evidence="14" id="KW-1185">Reference proteome</keyword>
<feature type="binding site" evidence="8">
    <location>
        <position position="189"/>
    </location>
    <ligand>
        <name>Zn(2+)</name>
        <dbReference type="ChEBI" id="CHEBI:29105"/>
    </ligand>
</feature>
<organism evidence="13 14">
    <name type="scientific">Roseisolibacter agri</name>
    <dbReference type="NCBI Taxonomy" id="2014610"/>
    <lineage>
        <taxon>Bacteria</taxon>
        <taxon>Pseudomonadati</taxon>
        <taxon>Gemmatimonadota</taxon>
        <taxon>Gemmatimonadia</taxon>
        <taxon>Gemmatimonadales</taxon>
        <taxon>Gemmatimonadaceae</taxon>
        <taxon>Roseisolibacter</taxon>
    </lineage>
</organism>
<dbReference type="EMBL" id="BRXS01000004">
    <property type="protein sequence ID" value="GLC26059.1"/>
    <property type="molecule type" value="Genomic_DNA"/>
</dbReference>
<dbReference type="Gene3D" id="3.40.50.300">
    <property type="entry name" value="P-loop containing nucleotide triphosphate hydrolases"/>
    <property type="match status" value="1"/>
</dbReference>
<feature type="active site" description="Proton acceptor" evidence="8 9">
    <location>
        <position position="92"/>
    </location>
</feature>
<feature type="binding site" evidence="8">
    <location>
        <begin position="91"/>
        <end position="94"/>
    </location>
    <ligand>
        <name>ATP</name>
        <dbReference type="ChEBI" id="CHEBI:30616"/>
    </ligand>
</feature>
<evidence type="ECO:0000256" key="7">
    <source>
        <dbReference type="ARBA" id="ARBA00022840"/>
    </source>
</evidence>
<dbReference type="Proteomes" id="UP001161325">
    <property type="component" value="Unassembled WGS sequence"/>
</dbReference>
<keyword evidence="3 8" id="KW-0237">DNA synthesis</keyword>
<dbReference type="GO" id="GO:0071897">
    <property type="term" value="P:DNA biosynthetic process"/>
    <property type="evidence" value="ECO:0007669"/>
    <property type="project" value="UniProtKB-KW"/>
</dbReference>
<comment type="subunit">
    <text evidence="8">Homotetramer.</text>
</comment>
<dbReference type="SUPFAM" id="SSF57716">
    <property type="entry name" value="Glucocorticoid receptor-like (DNA-binding domain)"/>
    <property type="match status" value="1"/>
</dbReference>
<dbReference type="NCBIfam" id="NF003296">
    <property type="entry name" value="PRK04296.1-1"/>
    <property type="match status" value="1"/>
</dbReference>
<dbReference type="RefSeq" id="WP_284350529.1">
    <property type="nucleotide sequence ID" value="NZ_BRXS01000004.1"/>
</dbReference>
<dbReference type="PROSITE" id="PS00603">
    <property type="entry name" value="TK_CELLULAR_TYPE"/>
    <property type="match status" value="1"/>
</dbReference>
<dbReference type="PIRSF" id="PIRSF035805">
    <property type="entry name" value="TK_cell"/>
    <property type="match status" value="1"/>
</dbReference>
<dbReference type="GO" id="GO:0005524">
    <property type="term" value="F:ATP binding"/>
    <property type="evidence" value="ECO:0007669"/>
    <property type="project" value="UniProtKB-UniRule"/>
</dbReference>
<keyword evidence="6 8" id="KW-0418">Kinase</keyword>
<gene>
    <name evidence="8 13" type="primary">tdk</name>
    <name evidence="13" type="ORF">rosag_25720</name>
</gene>
<dbReference type="EC" id="2.7.1.21" evidence="2 8"/>
<dbReference type="HAMAP" id="MF_00124">
    <property type="entry name" value="Thymidine_kinase"/>
    <property type="match status" value="1"/>
</dbReference>
<accession>A0AA37Q3T5</accession>
<feature type="binding site" evidence="8">
    <location>
        <begin position="17"/>
        <end position="24"/>
    </location>
    <ligand>
        <name>ATP</name>
        <dbReference type="ChEBI" id="CHEBI:30616"/>
    </ligand>
</feature>
<dbReference type="PANTHER" id="PTHR11441">
    <property type="entry name" value="THYMIDINE KINASE"/>
    <property type="match status" value="1"/>
</dbReference>
<evidence type="ECO:0000256" key="3">
    <source>
        <dbReference type="ARBA" id="ARBA00022634"/>
    </source>
</evidence>
<dbReference type="InterPro" id="IPR020633">
    <property type="entry name" value="Thymidine_kinase_CS"/>
</dbReference>
<dbReference type="PANTHER" id="PTHR11441:SF0">
    <property type="entry name" value="THYMIDINE KINASE, CYTOSOLIC"/>
    <property type="match status" value="1"/>
</dbReference>
<feature type="binding site" evidence="8">
    <location>
        <position position="151"/>
    </location>
    <ligand>
        <name>Zn(2+)</name>
        <dbReference type="ChEBI" id="CHEBI:29105"/>
    </ligand>
</feature>
<proteinExistence type="inferred from homology"/>
<evidence type="ECO:0000256" key="9">
    <source>
        <dbReference type="PIRSR" id="PIRSR035805-1"/>
    </source>
</evidence>
<evidence type="ECO:0000256" key="1">
    <source>
        <dbReference type="ARBA" id="ARBA00007587"/>
    </source>
</evidence>
<dbReference type="GO" id="GO:0046104">
    <property type="term" value="P:thymidine metabolic process"/>
    <property type="evidence" value="ECO:0007669"/>
    <property type="project" value="TreeGrafter"/>
</dbReference>
<comment type="caution">
    <text evidence="13">The sequence shown here is derived from an EMBL/GenBank/DDBJ whole genome shotgun (WGS) entry which is preliminary data.</text>
</comment>
<evidence type="ECO:0000256" key="12">
    <source>
        <dbReference type="RuleBase" id="RU004165"/>
    </source>
</evidence>
<dbReference type="Pfam" id="PF00265">
    <property type="entry name" value="TK"/>
    <property type="match status" value="1"/>
</dbReference>
<keyword evidence="8" id="KW-0479">Metal-binding</keyword>
<comment type="similarity">
    <text evidence="1 8 12">Belongs to the thymidine kinase family.</text>
</comment>
<name>A0AA37Q3T5_9BACT</name>
<evidence type="ECO:0000256" key="11">
    <source>
        <dbReference type="RuleBase" id="RU000544"/>
    </source>
</evidence>
<evidence type="ECO:0000256" key="5">
    <source>
        <dbReference type="ARBA" id="ARBA00022741"/>
    </source>
</evidence>
<dbReference type="InterPro" id="IPR001267">
    <property type="entry name" value="Thymidine_kinase"/>
</dbReference>
<dbReference type="Gene3D" id="3.30.60.20">
    <property type="match status" value="1"/>
</dbReference>
<comment type="catalytic activity">
    <reaction evidence="8 11">
        <text>thymidine + ATP = dTMP + ADP + H(+)</text>
        <dbReference type="Rhea" id="RHEA:19129"/>
        <dbReference type="ChEBI" id="CHEBI:15378"/>
        <dbReference type="ChEBI" id="CHEBI:17748"/>
        <dbReference type="ChEBI" id="CHEBI:30616"/>
        <dbReference type="ChEBI" id="CHEBI:63528"/>
        <dbReference type="ChEBI" id="CHEBI:456216"/>
        <dbReference type="EC" id="2.7.1.21"/>
    </reaction>
</comment>
<evidence type="ECO:0000313" key="14">
    <source>
        <dbReference type="Proteomes" id="UP001161325"/>
    </source>
</evidence>
<keyword evidence="8" id="KW-0963">Cytoplasm</keyword>
<keyword evidence="7 8" id="KW-0067">ATP-binding</keyword>
<evidence type="ECO:0000256" key="10">
    <source>
        <dbReference type="PIRSR" id="PIRSR035805-2"/>
    </source>
</evidence>
<keyword evidence="4 8" id="KW-0808">Transferase</keyword>
<keyword evidence="5 8" id="KW-0547">Nucleotide-binding</keyword>
<protein>
    <recommendedName>
        <fullName evidence="2 8">Thymidine kinase</fullName>
        <ecNumber evidence="2 8">2.7.1.21</ecNumber>
    </recommendedName>
</protein>
<dbReference type="SUPFAM" id="SSF52540">
    <property type="entry name" value="P-loop containing nucleoside triphosphate hydrolases"/>
    <property type="match status" value="1"/>
</dbReference>
<dbReference type="AlphaFoldDB" id="A0AA37Q3T5"/>
<evidence type="ECO:0000256" key="8">
    <source>
        <dbReference type="HAMAP-Rule" id="MF_00124"/>
    </source>
</evidence>
<evidence type="ECO:0000256" key="6">
    <source>
        <dbReference type="ARBA" id="ARBA00022777"/>
    </source>
</evidence>
<feature type="binding site" evidence="10">
    <location>
        <begin position="174"/>
        <end position="177"/>
    </location>
    <ligand>
        <name>substrate</name>
    </ligand>
</feature>
<keyword evidence="8" id="KW-0862">Zinc</keyword>
<dbReference type="GO" id="GO:0008270">
    <property type="term" value="F:zinc ion binding"/>
    <property type="evidence" value="ECO:0007669"/>
    <property type="project" value="UniProtKB-UniRule"/>
</dbReference>
<sequence length="203" mass="22026">MPDGFQTAGGWIEVIAGVMFSGKSEELMRRVRRAMIAKKRVQVFKSHLDARYAGLFAVSSHDQRTVQAVPVDSSAQLVSRLDPTAQVVAVDEAQFLDDGVIAAATMLAERGRRVILAGLDTDFRGEPFGPMPHLMAVAEVVDKLHAICVLCGAPASRNQRLLQGRPAPYDSPTIMVGATEAYEARCRACHEVPARDAAQTRLL</sequence>
<comment type="subcellular location">
    <subcellularLocation>
        <location evidence="8">Cytoplasm</location>
    </subcellularLocation>
</comment>
<dbReference type="InterPro" id="IPR027417">
    <property type="entry name" value="P-loop_NTPase"/>
</dbReference>
<feature type="binding site" evidence="8">
    <location>
        <position position="148"/>
    </location>
    <ligand>
        <name>Zn(2+)</name>
        <dbReference type="ChEBI" id="CHEBI:29105"/>
    </ligand>
</feature>
<feature type="binding site" evidence="10">
    <location>
        <position position="182"/>
    </location>
    <ligand>
        <name>substrate</name>
    </ligand>
</feature>
<reference evidence="13" key="1">
    <citation type="submission" date="2022-08" db="EMBL/GenBank/DDBJ databases">
        <title>Draft genome sequencing of Roseisolibacter agri AW1220.</title>
        <authorList>
            <person name="Tobiishi Y."/>
            <person name="Tonouchi A."/>
        </authorList>
    </citation>
    <scope>NUCLEOTIDE SEQUENCE</scope>
    <source>
        <strain evidence="13">AW1220</strain>
    </source>
</reference>
<evidence type="ECO:0000256" key="2">
    <source>
        <dbReference type="ARBA" id="ARBA00012118"/>
    </source>
</evidence>
<evidence type="ECO:0000256" key="4">
    <source>
        <dbReference type="ARBA" id="ARBA00022679"/>
    </source>
</evidence>
<feature type="binding site" evidence="8">
    <location>
        <position position="186"/>
    </location>
    <ligand>
        <name>Zn(2+)</name>
        <dbReference type="ChEBI" id="CHEBI:29105"/>
    </ligand>
</feature>